<dbReference type="InterPro" id="IPR012338">
    <property type="entry name" value="Beta-lactam/transpept-like"/>
</dbReference>
<feature type="domain" description="Beta-lactamase-related" evidence="1">
    <location>
        <begin position="88"/>
        <end position="354"/>
    </location>
</feature>
<evidence type="ECO:0000259" key="1">
    <source>
        <dbReference type="Pfam" id="PF00144"/>
    </source>
</evidence>
<dbReference type="STRING" id="1300341.I595_2081"/>
<dbReference type="InterPro" id="IPR001466">
    <property type="entry name" value="Beta-lactam-related"/>
</dbReference>
<dbReference type="PANTHER" id="PTHR43283:SF7">
    <property type="entry name" value="BETA-LACTAMASE-RELATED DOMAIN-CONTAINING PROTEIN"/>
    <property type="match status" value="1"/>
</dbReference>
<gene>
    <name evidence="2" type="ORF">I595_2081</name>
</gene>
<evidence type="ECO:0000313" key="2">
    <source>
        <dbReference type="EMBL" id="KPM31587.1"/>
    </source>
</evidence>
<evidence type="ECO:0000313" key="3">
    <source>
        <dbReference type="Proteomes" id="UP000050280"/>
    </source>
</evidence>
<dbReference type="InterPro" id="IPR050789">
    <property type="entry name" value="Diverse_Enzym_Activities"/>
</dbReference>
<dbReference type="Proteomes" id="UP000050280">
    <property type="component" value="Unassembled WGS sequence"/>
</dbReference>
<dbReference type="RefSeq" id="WP_083467559.1">
    <property type="nucleotide sequence ID" value="NZ_LDJX01000004.1"/>
</dbReference>
<dbReference type="PATRIC" id="fig|1300341.3.peg.2258"/>
<keyword evidence="3" id="KW-1185">Reference proteome</keyword>
<dbReference type="AlphaFoldDB" id="A0A0P7AT62"/>
<dbReference type="OrthoDB" id="1185352at2"/>
<reference evidence="2 3" key="1">
    <citation type="submission" date="2015-09" db="EMBL/GenBank/DDBJ databases">
        <title>Genome sequence of the marine flavobacterium Croceitalea dokdonensis DOKDO 023 that contains proton- and sodium-pumping rhodopsins.</title>
        <authorList>
            <person name="Kwon S.-K."/>
            <person name="Lee H.K."/>
            <person name="Kwak M.-J."/>
            <person name="Kim J.F."/>
        </authorList>
    </citation>
    <scope>NUCLEOTIDE SEQUENCE [LARGE SCALE GENOMIC DNA]</scope>
    <source>
        <strain evidence="2 3">DOKDO 023</strain>
    </source>
</reference>
<dbReference type="Pfam" id="PF00144">
    <property type="entry name" value="Beta-lactamase"/>
    <property type="match status" value="1"/>
</dbReference>
<dbReference type="Gene3D" id="3.40.710.10">
    <property type="entry name" value="DD-peptidase/beta-lactamase superfamily"/>
    <property type="match status" value="1"/>
</dbReference>
<name>A0A0P7AT62_9FLAO</name>
<organism evidence="2 3">
    <name type="scientific">Croceitalea dokdonensis DOKDO 023</name>
    <dbReference type="NCBI Taxonomy" id="1300341"/>
    <lineage>
        <taxon>Bacteria</taxon>
        <taxon>Pseudomonadati</taxon>
        <taxon>Bacteroidota</taxon>
        <taxon>Flavobacteriia</taxon>
        <taxon>Flavobacteriales</taxon>
        <taxon>Flavobacteriaceae</taxon>
        <taxon>Croceitalea</taxon>
    </lineage>
</organism>
<sequence length="376" mass="42331">MNRILLPWLCTVGFILFSCSTQDSGTTPESNPDFDDTEEIAEEEMQNELYFPPTGTEDWETIAPETLGWNLENMEPLLEFLEEKDTKAFIILKDGKIAMENYFGTTTANSNQTWNSAGKTLISMTIGIAQAELFLSITEPSSTYLGNGWSTLSPAQENAISIRNHLTMTTGLDYTVENNFCTDRECFDYLNSPGDFWFYHQGAFTLLENIITNAVGTDFETYFNEKIKEKIGMQGSFVKLGFSNFYFSNARSMAKYGLLHLSKGIWDGVPILSDTNYFDEMTTSSQPLNPSYGYLYWLNGKDTYRIPDSEALYPGKLIPSAPNDMYAGLGGNDQKLYIVPSLNMVIVRMGNDASDTNLGPSSFDDELWQRINLLIQ</sequence>
<dbReference type="PANTHER" id="PTHR43283">
    <property type="entry name" value="BETA-LACTAMASE-RELATED"/>
    <property type="match status" value="1"/>
</dbReference>
<proteinExistence type="predicted"/>
<comment type="caution">
    <text evidence="2">The sequence shown here is derived from an EMBL/GenBank/DDBJ whole genome shotgun (WGS) entry which is preliminary data.</text>
</comment>
<dbReference type="EMBL" id="LDJX01000004">
    <property type="protein sequence ID" value="KPM31587.1"/>
    <property type="molecule type" value="Genomic_DNA"/>
</dbReference>
<dbReference type="SUPFAM" id="SSF56601">
    <property type="entry name" value="beta-lactamase/transpeptidase-like"/>
    <property type="match status" value="1"/>
</dbReference>
<dbReference type="PROSITE" id="PS51257">
    <property type="entry name" value="PROKAR_LIPOPROTEIN"/>
    <property type="match status" value="1"/>
</dbReference>
<accession>A0A0P7AT62</accession>
<protein>
    <submittedName>
        <fullName evidence="2">Beta-lactamase</fullName>
    </submittedName>
</protein>